<feature type="compositionally biased region" description="Pro residues" evidence="1">
    <location>
        <begin position="227"/>
        <end position="262"/>
    </location>
</feature>
<dbReference type="EMBL" id="CACRXK020026167">
    <property type="protein sequence ID" value="CAB4040014.1"/>
    <property type="molecule type" value="Genomic_DNA"/>
</dbReference>
<dbReference type="InterPro" id="IPR051425">
    <property type="entry name" value="Formin_Homology"/>
</dbReference>
<dbReference type="Gene3D" id="1.20.58.2220">
    <property type="entry name" value="Formin, FH2 domain"/>
    <property type="match status" value="1"/>
</dbReference>
<dbReference type="PROSITE" id="PS51444">
    <property type="entry name" value="FH2"/>
    <property type="match status" value="1"/>
</dbReference>
<dbReference type="AlphaFoldDB" id="A0A6S7KAU8"/>
<feature type="compositionally biased region" description="Polar residues" evidence="1">
    <location>
        <begin position="96"/>
        <end position="133"/>
    </location>
</feature>
<dbReference type="PANTHER" id="PTHR45725:SF10">
    <property type="entry name" value="FH2 DOMAIN-CONTAINING PROTEIN"/>
    <property type="match status" value="1"/>
</dbReference>
<protein>
    <submittedName>
        <fullName evidence="2">Uncharacterized protein</fullName>
    </submittedName>
</protein>
<feature type="non-terminal residue" evidence="2">
    <location>
        <position position="441"/>
    </location>
</feature>
<name>A0A6S7KAU8_PARCT</name>
<dbReference type="InterPro" id="IPR015425">
    <property type="entry name" value="FH2_Formin"/>
</dbReference>
<reference evidence="2" key="1">
    <citation type="submission" date="2020-04" db="EMBL/GenBank/DDBJ databases">
        <authorList>
            <person name="Alioto T."/>
            <person name="Alioto T."/>
            <person name="Gomez Garrido J."/>
        </authorList>
    </citation>
    <scope>NUCLEOTIDE SEQUENCE</scope>
    <source>
        <strain evidence="2">A484AB</strain>
    </source>
</reference>
<dbReference type="OrthoDB" id="410721at2759"/>
<keyword evidence="3" id="KW-1185">Reference proteome</keyword>
<dbReference type="Proteomes" id="UP001152795">
    <property type="component" value="Unassembled WGS sequence"/>
</dbReference>
<evidence type="ECO:0000313" key="2">
    <source>
        <dbReference type="EMBL" id="CAB4040014.1"/>
    </source>
</evidence>
<feature type="region of interest" description="Disordered" evidence="1">
    <location>
        <begin position="221"/>
        <end position="262"/>
    </location>
</feature>
<evidence type="ECO:0000256" key="1">
    <source>
        <dbReference type="SAM" id="MobiDB-lite"/>
    </source>
</evidence>
<dbReference type="InterPro" id="IPR042201">
    <property type="entry name" value="FH2_Formin_sf"/>
</dbReference>
<dbReference type="PANTHER" id="PTHR45725">
    <property type="entry name" value="FORMIN HOMOLOGY 2 FAMILY MEMBER"/>
    <property type="match status" value="1"/>
</dbReference>
<proteinExistence type="predicted"/>
<accession>A0A6S7KAU8</accession>
<feature type="compositionally biased region" description="Low complexity" evidence="1">
    <location>
        <begin position="138"/>
        <end position="157"/>
    </location>
</feature>
<gene>
    <name evidence="2" type="ORF">PACLA_8A024819</name>
</gene>
<dbReference type="SUPFAM" id="SSF101447">
    <property type="entry name" value="Formin homology 2 domain (FH2 domain)"/>
    <property type="match status" value="1"/>
</dbReference>
<comment type="caution">
    <text evidence="2">The sequence shown here is derived from an EMBL/GenBank/DDBJ whole genome shotgun (WGS) entry which is preliminary data.</text>
</comment>
<sequence length="441" mass="47841">MDSPLVKSPSFQKQDILNSALEQEEYLRKTVESLQKELEQLMSIMNVLDAPIQATTQMRKVDEIVKTLDEQIKTGLLAWTMKSVVAMNYTPGPVSPNETTPPRKLSVNSLSSIPEQNGGTADVTSRHGNASNDVTKHVTGSSSVQTGGGSSATSQPTHISRGDHAVANHTSGQEAPSEITTTLHQNSDPPLKIPTPTRAADPPVVTPLSPPVTAVGVPSALSSPGSVIPPPPPPGMGIPPPPPPPGGGAPPPPPFGLGPAATFPPKPLVKPNVKVRPFFWTKVPNNLLLSSMWGKAQDRLDELDVKMIEDLFQVEEKPNAPDLAQIAKKNASKSLLDNKRAQNLGIFLSGFKLNAQDVDRRLNFIDENDGGLPLEIVISLKRFQPSTEETEMYKNYKGAKEDLPKTDHFMIKLCEIPDLNARLDLLLFILEFPLQYEELFP</sequence>
<dbReference type="Pfam" id="PF02181">
    <property type="entry name" value="FH2"/>
    <property type="match status" value="1"/>
</dbReference>
<evidence type="ECO:0000313" key="3">
    <source>
        <dbReference type="Proteomes" id="UP001152795"/>
    </source>
</evidence>
<organism evidence="2 3">
    <name type="scientific">Paramuricea clavata</name>
    <name type="common">Red gorgonian</name>
    <name type="synonym">Violescent sea-whip</name>
    <dbReference type="NCBI Taxonomy" id="317549"/>
    <lineage>
        <taxon>Eukaryota</taxon>
        <taxon>Metazoa</taxon>
        <taxon>Cnidaria</taxon>
        <taxon>Anthozoa</taxon>
        <taxon>Octocorallia</taxon>
        <taxon>Malacalcyonacea</taxon>
        <taxon>Plexauridae</taxon>
        <taxon>Paramuricea</taxon>
    </lineage>
</organism>
<feature type="region of interest" description="Disordered" evidence="1">
    <location>
        <begin position="92"/>
        <end position="207"/>
    </location>
</feature>
<feature type="compositionally biased region" description="Polar residues" evidence="1">
    <location>
        <begin position="168"/>
        <end position="188"/>
    </location>
</feature>